<dbReference type="Gene3D" id="2.30.30.110">
    <property type="match status" value="1"/>
</dbReference>
<name>A0A1F6NK88_9BACT</name>
<dbReference type="GO" id="GO:0003677">
    <property type="term" value="F:DNA binding"/>
    <property type="evidence" value="ECO:0007669"/>
    <property type="project" value="InterPro"/>
</dbReference>
<reference evidence="1 2" key="1">
    <citation type="journal article" date="2016" name="Nat. Commun.">
        <title>Thousands of microbial genomes shed light on interconnected biogeochemical processes in an aquifer system.</title>
        <authorList>
            <person name="Anantharaman K."/>
            <person name="Brown C.T."/>
            <person name="Hug L.A."/>
            <person name="Sharon I."/>
            <person name="Castelle C.J."/>
            <person name="Probst A.J."/>
            <person name="Thomas B.C."/>
            <person name="Singh A."/>
            <person name="Wilkins M.J."/>
            <person name="Karaoz U."/>
            <person name="Brodie E.L."/>
            <person name="Williams K.H."/>
            <person name="Hubbard S.S."/>
            <person name="Banfield J.F."/>
        </authorList>
    </citation>
    <scope>NUCLEOTIDE SEQUENCE [LARGE SCALE GENOMIC DNA]</scope>
</reference>
<proteinExistence type="predicted"/>
<evidence type="ECO:0008006" key="3">
    <source>
        <dbReference type="Google" id="ProtNLM"/>
    </source>
</evidence>
<evidence type="ECO:0000313" key="2">
    <source>
        <dbReference type="Proteomes" id="UP000177803"/>
    </source>
</evidence>
<organism evidence="1 2">
    <name type="scientific">Candidatus Magasanikbacteria bacterium RIFOXYA2_FULL_44_8</name>
    <dbReference type="NCBI Taxonomy" id="1798696"/>
    <lineage>
        <taxon>Bacteria</taxon>
        <taxon>Candidatus Magasanikiibacteriota</taxon>
    </lineage>
</organism>
<gene>
    <name evidence="1" type="ORF">A2261_02125</name>
</gene>
<dbReference type="Pfam" id="PF02452">
    <property type="entry name" value="PemK_toxin"/>
    <property type="match status" value="1"/>
</dbReference>
<protein>
    <recommendedName>
        <fullName evidence="3">mRNA interferase</fullName>
    </recommendedName>
</protein>
<comment type="caution">
    <text evidence="1">The sequence shown here is derived from an EMBL/GenBank/DDBJ whole genome shotgun (WGS) entry which is preliminary data.</text>
</comment>
<dbReference type="AlphaFoldDB" id="A0A1F6NK88"/>
<dbReference type="EMBL" id="MFQR01000034">
    <property type="protein sequence ID" value="OGH84255.1"/>
    <property type="molecule type" value="Genomic_DNA"/>
</dbReference>
<evidence type="ECO:0000313" key="1">
    <source>
        <dbReference type="EMBL" id="OGH84255.1"/>
    </source>
</evidence>
<dbReference type="SUPFAM" id="SSF50118">
    <property type="entry name" value="Cell growth inhibitor/plasmid maintenance toxic component"/>
    <property type="match status" value="1"/>
</dbReference>
<dbReference type="Proteomes" id="UP000177803">
    <property type="component" value="Unassembled WGS sequence"/>
</dbReference>
<dbReference type="InterPro" id="IPR011067">
    <property type="entry name" value="Plasmid_toxin/cell-grow_inhib"/>
</dbReference>
<sequence>MDFELDKMYCGAIRRGDVFLLEDEKDKEQAVLVLQDNVLNERLGTAVVAALEPHEKGERIFKNEVLLKSSATGLGVDAVCKLYKIYTVDRRKLAAKKGELAKEYLMDVLEALDMNLGRFRD</sequence>
<dbReference type="InterPro" id="IPR003477">
    <property type="entry name" value="PemK-like"/>
</dbReference>
<accession>A0A1F6NK88</accession>